<evidence type="ECO:0000313" key="2">
    <source>
        <dbReference type="EMBL" id="EEX49836.1"/>
    </source>
</evidence>
<sequence length="136" mass="15277">MQILHKVKNITLTSLELIHVRLEMARIELVEQKNFLVTLFTALFLILILLLISFISLLFGLNSIIAPEIKHLVFFGISAGAFLIILILLLVMRNTVTKQRNFMVTTLDEVKNDIQALKGALSSQNKKGSSSDTELL</sequence>
<comment type="caution">
    <text evidence="2">The sequence shown here is derived from an EMBL/GenBank/DDBJ whole genome shotgun (WGS) entry which is preliminary data.</text>
</comment>
<protein>
    <recommendedName>
        <fullName evidence="4">Phage holin family protein</fullName>
    </recommendedName>
</protein>
<dbReference type="STRING" id="667128.HMPREF0621_1359"/>
<evidence type="ECO:0008006" key="4">
    <source>
        <dbReference type="Google" id="ProtNLM"/>
    </source>
</evidence>
<feature type="transmembrane region" description="Helical" evidence="1">
    <location>
        <begin position="35"/>
        <end position="59"/>
    </location>
</feature>
<keyword evidence="3" id="KW-1185">Reference proteome</keyword>
<keyword evidence="1" id="KW-1133">Transmembrane helix</keyword>
<proteinExistence type="predicted"/>
<gene>
    <name evidence="2" type="ORF">HMPREF0621_1359</name>
</gene>
<evidence type="ECO:0000256" key="1">
    <source>
        <dbReference type="SAM" id="Phobius"/>
    </source>
</evidence>
<dbReference type="EMBL" id="ACZR01000014">
    <property type="protein sequence ID" value="EEX49836.1"/>
    <property type="molecule type" value="Genomic_DNA"/>
</dbReference>
<dbReference type="AlphaFoldDB" id="C9PQT5"/>
<feature type="transmembrane region" description="Helical" evidence="1">
    <location>
        <begin position="71"/>
        <end position="91"/>
    </location>
</feature>
<keyword evidence="1" id="KW-0472">Membrane</keyword>
<accession>C9PQT5</accession>
<dbReference type="Proteomes" id="UP000005519">
    <property type="component" value="Unassembled WGS sequence"/>
</dbReference>
<keyword evidence="1" id="KW-0812">Transmembrane</keyword>
<dbReference type="Pfam" id="PF07332">
    <property type="entry name" value="Phage_holin_3_6"/>
    <property type="match status" value="1"/>
</dbReference>
<organism evidence="2 3">
    <name type="scientific">Pasteurella dagmatis ATCC 43325</name>
    <dbReference type="NCBI Taxonomy" id="667128"/>
    <lineage>
        <taxon>Bacteria</taxon>
        <taxon>Pseudomonadati</taxon>
        <taxon>Pseudomonadota</taxon>
        <taxon>Gammaproteobacteria</taxon>
        <taxon>Pasteurellales</taxon>
        <taxon>Pasteurellaceae</taxon>
        <taxon>Pasteurella</taxon>
    </lineage>
</organism>
<dbReference type="OrthoDB" id="5690744at2"/>
<dbReference type="HOGENOM" id="CLU_151911_1_0_6"/>
<dbReference type="InterPro" id="IPR009937">
    <property type="entry name" value="Phage_holin_3_6"/>
</dbReference>
<dbReference type="RefSeq" id="WP_005762127.1">
    <property type="nucleotide sequence ID" value="NZ_GG704810.1"/>
</dbReference>
<evidence type="ECO:0000313" key="3">
    <source>
        <dbReference type="Proteomes" id="UP000005519"/>
    </source>
</evidence>
<name>C9PQT5_9PAST</name>
<reference evidence="2 3" key="1">
    <citation type="submission" date="2009-10" db="EMBL/GenBank/DDBJ databases">
        <authorList>
            <person name="Muzny D."/>
            <person name="Qin X."/>
            <person name="Deng J."/>
            <person name="Jiang H."/>
            <person name="Liu Y."/>
            <person name="Qu J."/>
            <person name="Song X.-Z."/>
            <person name="Zhang L."/>
            <person name="Thornton R."/>
            <person name="Coyle M."/>
            <person name="Francisco L."/>
            <person name="Jackson L."/>
            <person name="Javaid M."/>
            <person name="Korchina V."/>
            <person name="Kovar C."/>
            <person name="Mata R."/>
            <person name="Mathew T."/>
            <person name="Ngo R."/>
            <person name="Nguyen L."/>
            <person name="Nguyen N."/>
            <person name="Okwuonu G."/>
            <person name="Ongeri F."/>
            <person name="Pham C."/>
            <person name="Simmons D."/>
            <person name="Wilczek-Boney K."/>
            <person name="Hale W."/>
            <person name="Jakkamsetti A."/>
            <person name="Pham P."/>
            <person name="Ruth R."/>
            <person name="San Lucas F."/>
            <person name="Warren J."/>
            <person name="Zhang J."/>
            <person name="Zhao Z."/>
            <person name="Zhou C."/>
            <person name="Zhu D."/>
            <person name="Lee S."/>
            <person name="Bess C."/>
            <person name="Blankenburg K."/>
            <person name="Forbes L."/>
            <person name="Fu Q."/>
            <person name="Gubbala S."/>
            <person name="Hirani K."/>
            <person name="Jayaseelan J.C."/>
            <person name="Lara F."/>
            <person name="Munidasa M."/>
            <person name="Palculict T."/>
            <person name="Patil S."/>
            <person name="Pu L.-L."/>
            <person name="Saada N."/>
            <person name="Tang L."/>
            <person name="Weissenberger G."/>
            <person name="Zhu Y."/>
            <person name="Hemphill L."/>
            <person name="Shang Y."/>
            <person name="Youmans B."/>
            <person name="Ayvaz T."/>
            <person name="Ross M."/>
            <person name="Santibanez J."/>
            <person name="Aqrawi P."/>
            <person name="Gross S."/>
            <person name="Joshi V."/>
            <person name="Fowler G."/>
            <person name="Nazareth L."/>
            <person name="Reid J."/>
            <person name="Worley K."/>
            <person name="Petrosino J."/>
            <person name="Highlander S."/>
            <person name="Gibbs R."/>
        </authorList>
    </citation>
    <scope>NUCLEOTIDE SEQUENCE [LARGE SCALE GENOMIC DNA]</scope>
    <source>
        <strain evidence="2 3">ATCC 43325</strain>
    </source>
</reference>